<reference evidence="5" key="2">
    <citation type="submission" date="2021-04" db="EMBL/GenBank/DDBJ databases">
        <title>Complete Genome sequence and Methylome Analysis of the Haloarchaeon Haloarcula sinaiiensis.</title>
        <authorList>
            <person name="Fomenkov A."/>
            <person name="DasSarma P."/>
            <person name="DasSarma S."/>
            <person name="Roberts R.J."/>
        </authorList>
    </citation>
    <scope>NUCLEOTIDE SEQUENCE</scope>
    <source>
        <strain evidence="5">ATCC 33800</strain>
        <plasmid evidence="5">pHsi139</plasmid>
    </source>
</reference>
<dbReference type="PATRIC" id="fig|662476.7.peg.3716"/>
<dbReference type="CDD" id="cd04301">
    <property type="entry name" value="NAT_SF"/>
    <property type="match status" value="1"/>
</dbReference>
<organism evidence="4 6">
    <name type="scientific">Haloarcula marismortui ATCC 33800</name>
    <dbReference type="NCBI Taxonomy" id="662476"/>
    <lineage>
        <taxon>Archaea</taxon>
        <taxon>Methanobacteriati</taxon>
        <taxon>Methanobacteriota</taxon>
        <taxon>Stenosarchaea group</taxon>
        <taxon>Halobacteria</taxon>
        <taxon>Halobacteriales</taxon>
        <taxon>Haloarculaceae</taxon>
        <taxon>Haloarcula</taxon>
    </lineage>
</organism>
<name>M0JLP7_9EURY</name>
<keyword evidence="1 4" id="KW-0808">Transferase</keyword>
<dbReference type="PANTHER" id="PTHR43877:SF2">
    <property type="entry name" value="AMINOALKYLPHOSPHONATE N-ACETYLTRANSFERASE-RELATED"/>
    <property type="match status" value="1"/>
</dbReference>
<dbReference type="EMBL" id="CP073372">
    <property type="protein sequence ID" value="QUJ74923.1"/>
    <property type="molecule type" value="Genomic_DNA"/>
</dbReference>
<keyword evidence="6" id="KW-1185">Reference proteome</keyword>
<evidence type="ECO:0000313" key="7">
    <source>
        <dbReference type="Proteomes" id="UP000682967"/>
    </source>
</evidence>
<keyword evidence="2" id="KW-0012">Acyltransferase</keyword>
<dbReference type="AlphaFoldDB" id="M0JLP7"/>
<dbReference type="KEGG" id="hsin:KDQ40_22640"/>
<keyword evidence="5" id="KW-0614">Plasmid</keyword>
<geneLocation type="plasmid" evidence="5 7">
    <name>pHsi139</name>
</geneLocation>
<dbReference type="Proteomes" id="UP000011659">
    <property type="component" value="Unassembled WGS sequence"/>
</dbReference>
<accession>M0JLP7</accession>
<reference evidence="4 6" key="1">
    <citation type="journal article" date="2014" name="PLoS Genet.">
        <title>Phylogenetically driven sequencing of extremely halophilic archaea reveals strategies for static and dynamic osmo-response.</title>
        <authorList>
            <person name="Becker E.A."/>
            <person name="Seitzer P.M."/>
            <person name="Tritt A."/>
            <person name="Larsen D."/>
            <person name="Krusor M."/>
            <person name="Yao A.I."/>
            <person name="Wu D."/>
            <person name="Madern D."/>
            <person name="Eisen J.A."/>
            <person name="Darling A.E."/>
            <person name="Facciotti M.T."/>
        </authorList>
    </citation>
    <scope>NUCLEOTIDE SEQUENCE [LARGE SCALE GENOMIC DNA]</scope>
    <source>
        <strain evidence="4 6">ATCC 33800</strain>
    </source>
</reference>
<dbReference type="Proteomes" id="UP000682967">
    <property type="component" value="Plasmid pHsi139"/>
</dbReference>
<protein>
    <submittedName>
        <fullName evidence="4">GCN5-like N-acetyltransferase</fullName>
    </submittedName>
    <submittedName>
        <fullName evidence="5">GNAT family N-acetyltransferase</fullName>
    </submittedName>
</protein>
<evidence type="ECO:0000259" key="3">
    <source>
        <dbReference type="PROSITE" id="PS51186"/>
    </source>
</evidence>
<feature type="domain" description="N-acetyltransferase" evidence="3">
    <location>
        <begin position="3"/>
        <end position="166"/>
    </location>
</feature>
<dbReference type="InterPro" id="IPR016181">
    <property type="entry name" value="Acyl_CoA_acyltransferase"/>
</dbReference>
<dbReference type="SUPFAM" id="SSF55729">
    <property type="entry name" value="Acyl-CoA N-acyltransferases (Nat)"/>
    <property type="match status" value="1"/>
</dbReference>
<dbReference type="InterPro" id="IPR000182">
    <property type="entry name" value="GNAT_dom"/>
</dbReference>
<evidence type="ECO:0000313" key="5">
    <source>
        <dbReference type="EMBL" id="QUJ74923.1"/>
    </source>
</evidence>
<proteinExistence type="predicted"/>
<gene>
    <name evidence="4" type="ORF">C436_18576</name>
    <name evidence="5" type="ORF">KDQ40_22640</name>
</gene>
<dbReference type="GeneID" id="64825818"/>
<dbReference type="GO" id="GO:0016747">
    <property type="term" value="F:acyltransferase activity, transferring groups other than amino-acyl groups"/>
    <property type="evidence" value="ECO:0007669"/>
    <property type="project" value="InterPro"/>
</dbReference>
<sequence>MDVRFRDATQADVDRLCEVNRAAIEAVGNEQYNERQISAWKSGVDASLYPIGDAETHFLVAETDEHVIGFGWMKPEADEYFTVDVHGEITGMYVHPSAAGKGIGTRLLDKLERFAREASVDSLGLWASLNAVPFYKKCGYKTVTEQTLEYDDGTEVPVEEMKRMLD</sequence>
<evidence type="ECO:0000313" key="4">
    <source>
        <dbReference type="EMBL" id="EMA10052.1"/>
    </source>
</evidence>
<evidence type="ECO:0000313" key="6">
    <source>
        <dbReference type="Proteomes" id="UP000011659"/>
    </source>
</evidence>
<dbReference type="Gene3D" id="3.40.630.30">
    <property type="match status" value="1"/>
</dbReference>
<dbReference type="EMBL" id="AOLR01000037">
    <property type="protein sequence ID" value="EMA10052.1"/>
    <property type="molecule type" value="Genomic_DNA"/>
</dbReference>
<dbReference type="PANTHER" id="PTHR43877">
    <property type="entry name" value="AMINOALKYLPHOSPHONATE N-ACETYLTRANSFERASE-RELATED-RELATED"/>
    <property type="match status" value="1"/>
</dbReference>
<dbReference type="PROSITE" id="PS51186">
    <property type="entry name" value="GNAT"/>
    <property type="match status" value="1"/>
</dbReference>
<evidence type="ECO:0000256" key="2">
    <source>
        <dbReference type="ARBA" id="ARBA00023315"/>
    </source>
</evidence>
<dbReference type="Pfam" id="PF00583">
    <property type="entry name" value="Acetyltransf_1"/>
    <property type="match status" value="1"/>
</dbReference>
<dbReference type="RefSeq" id="WP_004592328.1">
    <property type="nucleotide sequence ID" value="NZ_AOLR01000037.1"/>
</dbReference>
<evidence type="ECO:0000256" key="1">
    <source>
        <dbReference type="ARBA" id="ARBA00022679"/>
    </source>
</evidence>
<dbReference type="OrthoDB" id="125295at2157"/>
<dbReference type="InterPro" id="IPR050832">
    <property type="entry name" value="Bact_Acetyltransf"/>
</dbReference>